<comment type="caution">
    <text evidence="3">The sequence shown here is derived from an EMBL/GenBank/DDBJ whole genome shotgun (WGS) entry which is preliminary data.</text>
</comment>
<dbReference type="AlphaFoldDB" id="A0A7V4ABJ3"/>
<keyword evidence="1" id="KW-0830">Ubiquinone</keyword>
<sequence>MMELNIGPHHPSTCGFRIKLFVEGEKIIKAELMIGYIHKGIEKIFENLNYIQGMILSHKIDNISPFSGSFSYVLAFEKLLDIQIPLRAQYIRVIISEFSRISSHLFWLGTFLNNLGFYLPSIFALRERERLNNLIEEVIPKGTLYLRIGGVARDLPSGWMERTLDFLEDFEKKVYQIEKTVYDNEFFILRTKDIGIINIDLALELSLTGPVLRGCGVAWDIRKVFPYSSYDNFDFKIPVGEKGDCYDRFFVRMEEIKESIKIIRQAIKNLPEGEIIAKDLDIIPPKTIPHFKVIAEGINIKEGEVYSSIESPRGEFGFYIVSKNSTKPHRVRIRSPSFYNLQVLEYILPGNSISDSIIIIGSLDVSPFEVDR</sequence>
<comment type="catalytic activity">
    <reaction evidence="1">
        <text>a quinone + NADH + 5 H(+)(in) = a quinol + NAD(+) + 4 H(+)(out)</text>
        <dbReference type="Rhea" id="RHEA:57888"/>
        <dbReference type="ChEBI" id="CHEBI:15378"/>
        <dbReference type="ChEBI" id="CHEBI:24646"/>
        <dbReference type="ChEBI" id="CHEBI:57540"/>
        <dbReference type="ChEBI" id="CHEBI:57945"/>
        <dbReference type="ChEBI" id="CHEBI:132124"/>
    </reaction>
</comment>
<dbReference type="Gene3D" id="1.10.645.10">
    <property type="entry name" value="Cytochrome-c3 Hydrogenase, chain B"/>
    <property type="match status" value="1"/>
</dbReference>
<dbReference type="InterPro" id="IPR001135">
    <property type="entry name" value="NADH_Q_OxRdtase_suD"/>
</dbReference>
<keyword evidence="1" id="KW-1003">Cell membrane</keyword>
<keyword evidence="1" id="KW-0874">Quinone</keyword>
<reference evidence="3" key="1">
    <citation type="journal article" date="2020" name="mSystems">
        <title>Genome- and Community-Level Interaction Insights into Carbon Utilization and Element Cycling Functions of Hydrothermarchaeota in Hydrothermal Sediment.</title>
        <authorList>
            <person name="Zhou Z."/>
            <person name="Liu Y."/>
            <person name="Xu W."/>
            <person name="Pan J."/>
            <person name="Luo Z.H."/>
            <person name="Li M."/>
        </authorList>
    </citation>
    <scope>NUCLEOTIDE SEQUENCE [LARGE SCALE GENOMIC DNA]</scope>
    <source>
        <strain evidence="3">SpSt-626</strain>
    </source>
</reference>
<organism evidence="3">
    <name type="scientific">candidate division WOR-3 bacterium</name>
    <dbReference type="NCBI Taxonomy" id="2052148"/>
    <lineage>
        <taxon>Bacteria</taxon>
        <taxon>Bacteria division WOR-3</taxon>
    </lineage>
</organism>
<keyword evidence="1" id="KW-0813">Transport</keyword>
<evidence type="ECO:0000259" key="2">
    <source>
        <dbReference type="Pfam" id="PF00346"/>
    </source>
</evidence>
<dbReference type="SUPFAM" id="SSF56762">
    <property type="entry name" value="HydB/Nqo4-like"/>
    <property type="match status" value="1"/>
</dbReference>
<keyword evidence="1" id="KW-0472">Membrane</keyword>
<dbReference type="GO" id="GO:0051287">
    <property type="term" value="F:NAD binding"/>
    <property type="evidence" value="ECO:0007669"/>
    <property type="project" value="InterPro"/>
</dbReference>
<keyword evidence="1" id="KW-0520">NAD</keyword>
<keyword evidence="1" id="KW-1278">Translocase</keyword>
<comment type="subcellular location">
    <subcellularLocation>
        <location evidence="1">Cell membrane</location>
        <topology evidence="1">Peripheral membrane protein</topology>
        <orientation evidence="1">Cytoplasmic side</orientation>
    </subcellularLocation>
</comment>
<gene>
    <name evidence="1" type="primary">nuoD</name>
    <name evidence="3" type="ORF">ENT96_01100</name>
</gene>
<evidence type="ECO:0000313" key="3">
    <source>
        <dbReference type="EMBL" id="HGM97633.1"/>
    </source>
</evidence>
<proteinExistence type="inferred from homology"/>
<dbReference type="PANTHER" id="PTHR11993">
    <property type="entry name" value="NADH-UBIQUINONE OXIDOREDUCTASE 49 KDA SUBUNIT"/>
    <property type="match status" value="1"/>
</dbReference>
<accession>A0A7V4ABJ3</accession>
<dbReference type="HAMAP" id="MF_01358">
    <property type="entry name" value="NDH1_NuoD"/>
    <property type="match status" value="1"/>
</dbReference>
<evidence type="ECO:0000256" key="1">
    <source>
        <dbReference type="HAMAP-Rule" id="MF_01358"/>
    </source>
</evidence>
<dbReference type="InterPro" id="IPR022885">
    <property type="entry name" value="NDH1_su_D/H"/>
</dbReference>
<name>A0A7V4ABJ3_UNCW3</name>
<keyword evidence="3" id="KW-0560">Oxidoreductase</keyword>
<feature type="domain" description="NADH-quinone oxidoreductase subunit D" evidence="2">
    <location>
        <begin position="115"/>
        <end position="372"/>
    </location>
</feature>
<dbReference type="GO" id="GO:0005886">
    <property type="term" value="C:plasma membrane"/>
    <property type="evidence" value="ECO:0007669"/>
    <property type="project" value="UniProtKB-SubCell"/>
</dbReference>
<protein>
    <recommendedName>
        <fullName evidence="1">NADH-quinone oxidoreductase subunit D</fullName>
        <ecNumber evidence="1">7.1.1.-</ecNumber>
    </recommendedName>
    <alternativeName>
        <fullName evidence="1">NADH dehydrogenase I subunit D</fullName>
    </alternativeName>
    <alternativeName>
        <fullName evidence="1">NDH-1 subunit D</fullName>
    </alternativeName>
</protein>
<dbReference type="EMBL" id="DTAR01000094">
    <property type="protein sequence ID" value="HGM97633.1"/>
    <property type="molecule type" value="Genomic_DNA"/>
</dbReference>
<comment type="function">
    <text evidence="1">NDH-1 shuttles electrons from NADH, via FMN and iron-sulfur (Fe-S) centers, to quinones in the respiratory chain. The immediate electron acceptor for the enzyme in this species is believed to be ubiquinone. Couples the redox reaction to proton translocation (for every two electrons transferred, four hydrogen ions are translocated across the cytoplasmic membrane), and thus conserves the redox energy in a proton gradient.</text>
</comment>
<dbReference type="GO" id="GO:0048038">
    <property type="term" value="F:quinone binding"/>
    <property type="evidence" value="ECO:0007669"/>
    <property type="project" value="UniProtKB-KW"/>
</dbReference>
<comment type="subunit">
    <text evidence="1">NDH-1 is composed of 14 different subunits. Subunits NuoB, C, D, E, F, and G constitute the peripheral sector of the complex.</text>
</comment>
<dbReference type="NCBIfam" id="NF004739">
    <property type="entry name" value="PRK06075.1"/>
    <property type="match status" value="1"/>
</dbReference>
<comment type="similarity">
    <text evidence="1">Belongs to the complex I 49 kDa subunit family.</text>
</comment>
<dbReference type="EC" id="7.1.1.-" evidence="1"/>
<dbReference type="GO" id="GO:0050136">
    <property type="term" value="F:NADH dehydrogenase (quinone) (non-electrogenic) activity"/>
    <property type="evidence" value="ECO:0007669"/>
    <property type="project" value="UniProtKB-UniRule"/>
</dbReference>
<dbReference type="InterPro" id="IPR029014">
    <property type="entry name" value="NiFe-Hase_large"/>
</dbReference>
<dbReference type="PANTHER" id="PTHR11993:SF10">
    <property type="entry name" value="NADH DEHYDROGENASE [UBIQUINONE] IRON-SULFUR PROTEIN 2, MITOCHONDRIAL"/>
    <property type="match status" value="1"/>
</dbReference>
<dbReference type="Pfam" id="PF00346">
    <property type="entry name" value="Complex1_49kDa"/>
    <property type="match status" value="1"/>
</dbReference>